<accession>A0A2X0MID1</accession>
<feature type="compositionally biased region" description="Polar residues" evidence="3">
    <location>
        <begin position="105"/>
        <end position="128"/>
    </location>
</feature>
<dbReference type="InterPro" id="IPR035899">
    <property type="entry name" value="DBL_dom_sf"/>
</dbReference>
<evidence type="ECO:0000259" key="4">
    <source>
        <dbReference type="PROSITE" id="PS50010"/>
    </source>
</evidence>
<feature type="compositionally biased region" description="Polar residues" evidence="3">
    <location>
        <begin position="1048"/>
        <end position="1066"/>
    </location>
</feature>
<gene>
    <name evidence="5" type="ORF">BZ3500_MVSOF-1268-A1-R1_CHR1-2G01368</name>
</gene>
<dbReference type="STRING" id="289078.A0A2X0MID1"/>
<feature type="compositionally biased region" description="Polar residues" evidence="3">
    <location>
        <begin position="424"/>
        <end position="445"/>
    </location>
</feature>
<feature type="compositionally biased region" description="Polar residues" evidence="3">
    <location>
        <begin position="231"/>
        <end position="247"/>
    </location>
</feature>
<comment type="subcellular location">
    <subcellularLocation>
        <location evidence="1">Cytoplasm</location>
    </subcellularLocation>
</comment>
<keyword evidence="2" id="KW-0963">Cytoplasm</keyword>
<dbReference type="InterPro" id="IPR051480">
    <property type="entry name" value="Endocytic_GEF_Adapter"/>
</dbReference>
<feature type="region of interest" description="Disordered" evidence="3">
    <location>
        <begin position="1"/>
        <end position="205"/>
    </location>
</feature>
<dbReference type="EMBL" id="FMWP01000015">
    <property type="protein sequence ID" value="SCZ91375.1"/>
    <property type="molecule type" value="Genomic_DNA"/>
</dbReference>
<dbReference type="PROSITE" id="PS50010">
    <property type="entry name" value="DH_2"/>
    <property type="match status" value="1"/>
</dbReference>
<reference evidence="6" key="1">
    <citation type="submission" date="2016-10" db="EMBL/GenBank/DDBJ databases">
        <authorList>
            <person name="Jeantristanb JTB J.-T."/>
            <person name="Ricardo R."/>
        </authorList>
    </citation>
    <scope>NUCLEOTIDE SEQUENCE [LARGE SCALE GENOMIC DNA]</scope>
</reference>
<feature type="compositionally biased region" description="Basic and acidic residues" evidence="3">
    <location>
        <begin position="408"/>
        <end position="422"/>
    </location>
</feature>
<dbReference type="GO" id="GO:0005737">
    <property type="term" value="C:cytoplasm"/>
    <property type="evidence" value="ECO:0007669"/>
    <property type="project" value="UniProtKB-SubCell"/>
</dbReference>
<sequence length="1125" mass="119548">MRRFLGIKAKASKQPLATHDSSEPAPEPWQPPSAATVDAVARSDASTSTSGAAYAADTLPATQTYDRAGTSHPPWSTMTRASQHHQHHDSSLNAAPSSGRPLAPASSSPRDQSTGLFRRSSLASLQSNPSPPVPPKDRRTVRVSLGSVVAPAASTDKAQHQDQGPSRRGHPHSVIPGGPSADSGSGATANHAAPTSTSTSTSAPASASTIISTTTNNSRVSIANTLPVRSNSVASTNAPTPTLGQERTTSPLSISPSSITAHSHLSFASSNTRLGGASWGVGSAPATWSELANPDLVDNVSARERTRQEILWEVVASEERYVLELRSLVNLYVAPLLHPLLTTTTVPATKTATPSLSFLSSPSPIPTVVSPRPSSSSSTPYRHSASIHAESSSDLPIAARFSRSLHTVSRDHLPEPVTHDTDDASSLSTPRAGSRATQNSANASSAEEKVKNARLSLPDPAASYRGPSSQGIRGRVYSSFGAQSTSSLIGPDAGSSHKPGAVSTTNRNRFSTMSFKNAMASMRSVATPNHETADEAEEVGPAPSLPDALRNVLESVLEMLKGHEVLASSLKEQWAKAFPLVRGLAAIWSDQPWFLETYANYVLSLEEALAIIDGCIPSVHSINKDGPANSSNLGTLTAKFLRRTSSMPSPSTSATVPASASDPANLQRLKRKLMHLEEKATEAGESGLGLCLSKPLMRLGKLPLLMQALLFHTDPTTHEWEKTRAMAIEVDELVRSIEDEKIEEEERSRARDGIARIDGIQDKALMAPRRTRVLIEETIAPVDVEGGPSGGAVMKEKTLMISLGTKGSKGTLGRRKGTMPRGGEEWLVRFSDVTVRCAKVRETDLPFGCGFSKKNEGAKREKKLKKGKVRNLYRFVKVEKWETPEDAEKNLAAWLGRPSQTESATAAIEEAEDADDDAESRMSFRYDADDPRPVSPRVFRASSLPATGATTSGTVGARKVPRQSMTTQSVVAKQSPAIQKHGQRLRVASETLPRLTSPVSRQRWETPTAASQARATPVGSVSTRASSRSPNSTPTSGNARSGRGLTPPATSTKRANSAFATTSSRAGQAATTTSKKQSSNSTTNKVVPLSVSTTSINGLGEREQSTMALYGKYWEAADGEKRVEA</sequence>
<evidence type="ECO:0000313" key="5">
    <source>
        <dbReference type="EMBL" id="SCZ91375.1"/>
    </source>
</evidence>
<feature type="compositionally biased region" description="Low complexity" evidence="3">
    <location>
        <begin position="176"/>
        <end position="205"/>
    </location>
</feature>
<feature type="region of interest" description="Disordered" evidence="3">
    <location>
        <begin position="898"/>
        <end position="1086"/>
    </location>
</feature>
<dbReference type="GO" id="GO:0035025">
    <property type="term" value="P:positive regulation of Rho protein signal transduction"/>
    <property type="evidence" value="ECO:0007669"/>
    <property type="project" value="TreeGrafter"/>
</dbReference>
<feature type="compositionally biased region" description="Polar residues" evidence="3">
    <location>
        <begin position="1008"/>
        <end position="1039"/>
    </location>
</feature>
<feature type="compositionally biased region" description="Low complexity" evidence="3">
    <location>
        <begin position="1068"/>
        <end position="1084"/>
    </location>
</feature>
<dbReference type="PANTHER" id="PTHR46006:SF7">
    <property type="entry name" value="DH DOMAIN-CONTAINING PROTEIN"/>
    <property type="match status" value="1"/>
</dbReference>
<feature type="region of interest" description="Disordered" evidence="3">
    <location>
        <begin position="231"/>
        <end position="254"/>
    </location>
</feature>
<evidence type="ECO:0000256" key="3">
    <source>
        <dbReference type="SAM" id="MobiDB-lite"/>
    </source>
</evidence>
<proteinExistence type="predicted"/>
<dbReference type="Proteomes" id="UP000249723">
    <property type="component" value="Unassembled WGS sequence"/>
</dbReference>
<dbReference type="Gene3D" id="1.20.900.10">
    <property type="entry name" value="Dbl homology (DH) domain"/>
    <property type="match status" value="2"/>
</dbReference>
<dbReference type="InterPro" id="IPR000219">
    <property type="entry name" value="DH_dom"/>
</dbReference>
<dbReference type="SUPFAM" id="SSF48065">
    <property type="entry name" value="DBL homology domain (DH-domain)"/>
    <property type="match status" value="1"/>
</dbReference>
<evidence type="ECO:0000256" key="2">
    <source>
        <dbReference type="ARBA" id="ARBA00022490"/>
    </source>
</evidence>
<feature type="region of interest" description="Disordered" evidence="3">
    <location>
        <begin position="487"/>
        <end position="508"/>
    </location>
</feature>
<feature type="region of interest" description="Disordered" evidence="3">
    <location>
        <begin position="354"/>
        <end position="389"/>
    </location>
</feature>
<name>A0A2X0MID1_9BASI</name>
<feature type="compositionally biased region" description="Low complexity" evidence="3">
    <location>
        <begin position="354"/>
        <end position="386"/>
    </location>
</feature>
<dbReference type="OrthoDB" id="1716625at2759"/>
<feature type="compositionally biased region" description="Low complexity" evidence="3">
    <location>
        <begin position="946"/>
        <end position="957"/>
    </location>
</feature>
<keyword evidence="6" id="KW-1185">Reference proteome</keyword>
<feature type="compositionally biased region" description="Low complexity" evidence="3">
    <location>
        <begin position="42"/>
        <end position="58"/>
    </location>
</feature>
<feature type="compositionally biased region" description="Basic and acidic residues" evidence="3">
    <location>
        <begin position="919"/>
        <end position="932"/>
    </location>
</feature>
<feature type="region of interest" description="Disordered" evidence="3">
    <location>
        <begin position="408"/>
        <end position="472"/>
    </location>
</feature>
<dbReference type="AlphaFoldDB" id="A0A2X0MID1"/>
<dbReference type="GO" id="GO:0005085">
    <property type="term" value="F:guanyl-nucleotide exchange factor activity"/>
    <property type="evidence" value="ECO:0007669"/>
    <property type="project" value="InterPro"/>
</dbReference>
<dbReference type="PANTHER" id="PTHR46006">
    <property type="entry name" value="RHO GUANINE NUCLEOTIDE EXCHANGE FACTOR AT 64C, ISOFORM A"/>
    <property type="match status" value="1"/>
</dbReference>
<evidence type="ECO:0000256" key="1">
    <source>
        <dbReference type="ARBA" id="ARBA00004496"/>
    </source>
</evidence>
<evidence type="ECO:0000313" key="6">
    <source>
        <dbReference type="Proteomes" id="UP000249723"/>
    </source>
</evidence>
<feature type="compositionally biased region" description="Acidic residues" evidence="3">
    <location>
        <begin position="909"/>
        <end position="918"/>
    </location>
</feature>
<organism evidence="5 6">
    <name type="scientific">Microbotryum saponariae</name>
    <dbReference type="NCBI Taxonomy" id="289078"/>
    <lineage>
        <taxon>Eukaryota</taxon>
        <taxon>Fungi</taxon>
        <taxon>Dikarya</taxon>
        <taxon>Basidiomycota</taxon>
        <taxon>Pucciniomycotina</taxon>
        <taxon>Microbotryomycetes</taxon>
        <taxon>Microbotryales</taxon>
        <taxon>Microbotryaceae</taxon>
        <taxon>Microbotryum</taxon>
    </lineage>
</organism>
<protein>
    <submittedName>
        <fullName evidence="5">BZ3500_MvSof-1268-A1-R1_Chr1-2g01368 protein</fullName>
    </submittedName>
</protein>
<feature type="compositionally biased region" description="Polar residues" evidence="3">
    <location>
        <begin position="963"/>
        <end position="972"/>
    </location>
</feature>
<feature type="domain" description="DH" evidence="4">
    <location>
        <begin position="306"/>
        <end position="740"/>
    </location>
</feature>